<dbReference type="AlphaFoldDB" id="A0A5Q0QIJ5"/>
<dbReference type="PIRSF" id="PIRSF018266">
    <property type="entry name" value="FecR"/>
    <property type="match status" value="1"/>
</dbReference>
<dbReference type="Pfam" id="PF04773">
    <property type="entry name" value="FecR"/>
    <property type="match status" value="1"/>
</dbReference>
<dbReference type="Gene3D" id="2.60.120.1440">
    <property type="match status" value="1"/>
</dbReference>
<dbReference type="KEGG" id="sphe:GFH32_16280"/>
<dbReference type="InterPro" id="IPR006860">
    <property type="entry name" value="FecR"/>
</dbReference>
<evidence type="ECO:0000259" key="2">
    <source>
        <dbReference type="Pfam" id="PF04773"/>
    </source>
</evidence>
<keyword evidence="5" id="KW-1185">Reference proteome</keyword>
<reference evidence="4 5" key="1">
    <citation type="submission" date="2019-10" db="EMBL/GenBank/DDBJ databases">
        <authorList>
            <person name="Dong K."/>
        </authorList>
    </citation>
    <scope>NUCLEOTIDE SEQUENCE [LARGE SCALE GENOMIC DNA]</scope>
    <source>
        <strain evidence="5">dk4302</strain>
    </source>
</reference>
<dbReference type="EMBL" id="CP045652">
    <property type="protein sequence ID" value="QGA27782.1"/>
    <property type="molecule type" value="Genomic_DNA"/>
</dbReference>
<sequence length="378" mass="42733">MQDNKPPKETTKFLQHSSNQEENAQVLFWYDQLGFNTENSDEIADQITFSAKERLMQQLILDKKRRTFRLWSRITAAAAILLVGFFAWKTNYSPQSTLKDATDAQLAAVKPAKEHAIITLETGEEIDLDQLAINESIQIGEIKIIKNSKGEVSYINSKTGEAQMNTIRVPKASIYSLTLSDGSKVTLNAESKLTYPSAFAGKDRTVKLEGEGYFDVKHTSTDSRFIVETQKQEIEVLGTKFNIKTFQKEENSYTTLASGSVRVKSNVQDNLQILKPGQQARTDNGGKLTVKNADLEKVLGWTNGQFVFDGENNGETFEEISRWYDVDISYQRNSKNIEYVGKIPRNLTLDKLIELMSYAGLEVDANIDHHNRIKLQIK</sequence>
<dbReference type="Gene3D" id="3.55.50.30">
    <property type="match status" value="1"/>
</dbReference>
<evidence type="ECO:0000313" key="5">
    <source>
        <dbReference type="Proteomes" id="UP000326921"/>
    </source>
</evidence>
<dbReference type="PANTHER" id="PTHR30273:SF2">
    <property type="entry name" value="PROTEIN FECR"/>
    <property type="match status" value="1"/>
</dbReference>
<feature type="domain" description="Protein FecR C-terminal" evidence="3">
    <location>
        <begin position="305"/>
        <end position="360"/>
    </location>
</feature>
<dbReference type="PANTHER" id="PTHR30273">
    <property type="entry name" value="PERIPLASMIC SIGNAL SENSOR AND SIGMA FACTOR ACTIVATOR FECR-RELATED"/>
    <property type="match status" value="1"/>
</dbReference>
<accession>A0A5Q0QIJ5</accession>
<protein>
    <submittedName>
        <fullName evidence="4">DUF4974 domain-containing protein</fullName>
    </submittedName>
</protein>
<feature type="domain" description="FecR protein" evidence="2">
    <location>
        <begin position="166"/>
        <end position="262"/>
    </location>
</feature>
<proteinExistence type="predicted"/>
<keyword evidence="1" id="KW-0812">Transmembrane</keyword>
<dbReference type="Pfam" id="PF16344">
    <property type="entry name" value="FecR_C"/>
    <property type="match status" value="1"/>
</dbReference>
<gene>
    <name evidence="4" type="ORF">GFH32_16280</name>
</gene>
<name>A0A5Q0QIJ5_9SPHI</name>
<keyword evidence="1" id="KW-1133">Transmembrane helix</keyword>
<evidence type="ECO:0000313" key="4">
    <source>
        <dbReference type="EMBL" id="QGA27782.1"/>
    </source>
</evidence>
<organism evidence="4 5">
    <name type="scientific">Sphingobacterium zhuxiongii</name>
    <dbReference type="NCBI Taxonomy" id="2662364"/>
    <lineage>
        <taxon>Bacteria</taxon>
        <taxon>Pseudomonadati</taxon>
        <taxon>Bacteroidota</taxon>
        <taxon>Sphingobacteriia</taxon>
        <taxon>Sphingobacteriales</taxon>
        <taxon>Sphingobacteriaceae</taxon>
        <taxon>Sphingobacterium</taxon>
    </lineage>
</organism>
<dbReference type="GO" id="GO:0016989">
    <property type="term" value="F:sigma factor antagonist activity"/>
    <property type="evidence" value="ECO:0007669"/>
    <property type="project" value="TreeGrafter"/>
</dbReference>
<dbReference type="RefSeq" id="WP_153512609.1">
    <property type="nucleotide sequence ID" value="NZ_CP045652.1"/>
</dbReference>
<dbReference type="InterPro" id="IPR032508">
    <property type="entry name" value="FecR_C"/>
</dbReference>
<evidence type="ECO:0000259" key="3">
    <source>
        <dbReference type="Pfam" id="PF16344"/>
    </source>
</evidence>
<feature type="transmembrane region" description="Helical" evidence="1">
    <location>
        <begin position="70"/>
        <end position="88"/>
    </location>
</feature>
<keyword evidence="1" id="KW-0472">Membrane</keyword>
<dbReference type="InterPro" id="IPR012373">
    <property type="entry name" value="Ferrdict_sens_TM"/>
</dbReference>
<evidence type="ECO:0000256" key="1">
    <source>
        <dbReference type="SAM" id="Phobius"/>
    </source>
</evidence>
<dbReference type="Proteomes" id="UP000326921">
    <property type="component" value="Chromosome"/>
</dbReference>